<evidence type="ECO:0000313" key="2">
    <source>
        <dbReference type="Proteomes" id="UP000735874"/>
    </source>
</evidence>
<dbReference type="EMBL" id="RCMG01000750">
    <property type="protein sequence ID" value="KAG2849505.1"/>
    <property type="molecule type" value="Genomic_DNA"/>
</dbReference>
<dbReference type="AlphaFoldDB" id="A0A8T0YPX6"/>
<evidence type="ECO:0000313" key="1">
    <source>
        <dbReference type="EMBL" id="KAG2849505.1"/>
    </source>
</evidence>
<accession>A0A8T0YPX6</accession>
<protein>
    <submittedName>
        <fullName evidence="1">Uncharacterized protein</fullName>
    </submittedName>
</protein>
<reference evidence="1" key="1">
    <citation type="submission" date="2018-10" db="EMBL/GenBank/DDBJ databases">
        <title>Effector identification in a new, highly contiguous assembly of the strawberry crown rot pathogen Phytophthora cactorum.</title>
        <authorList>
            <person name="Armitage A.D."/>
            <person name="Nellist C.F."/>
            <person name="Bates H."/>
            <person name="Vickerstaff R.J."/>
            <person name="Harrison R.J."/>
        </authorList>
    </citation>
    <scope>NUCLEOTIDE SEQUENCE</scope>
    <source>
        <strain evidence="1">15-7</strain>
    </source>
</reference>
<organism evidence="1 2">
    <name type="scientific">Phytophthora cactorum</name>
    <dbReference type="NCBI Taxonomy" id="29920"/>
    <lineage>
        <taxon>Eukaryota</taxon>
        <taxon>Sar</taxon>
        <taxon>Stramenopiles</taxon>
        <taxon>Oomycota</taxon>
        <taxon>Peronosporomycetes</taxon>
        <taxon>Peronosporales</taxon>
        <taxon>Peronosporaceae</taxon>
        <taxon>Phytophthora</taxon>
    </lineage>
</organism>
<sequence>MSKACSRGIDAGVAVAHFVLPTNTVYTWVDTRRVWLRCCRSLVTTSVGCSVVTSSVGYCVKVSSVGYSAGTALVGYCVEAASVGYSIESS</sequence>
<name>A0A8T0YPX6_9STRA</name>
<proteinExistence type="predicted"/>
<gene>
    <name evidence="1" type="ORF">PC113_g17402</name>
</gene>
<comment type="caution">
    <text evidence="1">The sequence shown here is derived from an EMBL/GenBank/DDBJ whole genome shotgun (WGS) entry which is preliminary data.</text>
</comment>
<dbReference type="Proteomes" id="UP000735874">
    <property type="component" value="Unassembled WGS sequence"/>
</dbReference>